<reference evidence="2 3" key="1">
    <citation type="journal article" date="2019" name="Nat. Med.">
        <title>A library of human gut bacterial isolates paired with longitudinal multiomics data enables mechanistic microbiome research.</title>
        <authorList>
            <person name="Poyet M."/>
            <person name="Groussin M."/>
            <person name="Gibbons S.M."/>
            <person name="Avila-Pacheco J."/>
            <person name="Jiang X."/>
            <person name="Kearney S.M."/>
            <person name="Perrotta A.R."/>
            <person name="Berdy B."/>
            <person name="Zhao S."/>
            <person name="Lieberman T.D."/>
            <person name="Swanson P.K."/>
            <person name="Smith M."/>
            <person name="Roesemann S."/>
            <person name="Alexander J.E."/>
            <person name="Rich S.A."/>
            <person name="Livny J."/>
            <person name="Vlamakis H."/>
            <person name="Clish C."/>
            <person name="Bullock K."/>
            <person name="Deik A."/>
            <person name="Scott J."/>
            <person name="Pierce K.A."/>
            <person name="Xavier R.J."/>
            <person name="Alm E.J."/>
        </authorList>
    </citation>
    <scope>NUCLEOTIDE SEQUENCE [LARGE SCALE GENOMIC DNA]</scope>
    <source>
        <strain evidence="2 3">BIOML-A6</strain>
    </source>
</reference>
<dbReference type="InterPro" id="IPR024451">
    <property type="entry name" value="TraG_N_Bacteroidetes"/>
</dbReference>
<gene>
    <name evidence="2" type="primary">traG</name>
    <name evidence="2" type="ORF">F2Y81_29620</name>
</gene>
<accession>A0A642PN94</accession>
<sequence length="289" mass="33103">MKNVMKTATLESKFPLLAVENGCIISKDADITVAYRVELPELFTLTRAEYESMHSTWAKAVKVLPNYSIVHKQDFFIEEGYKPDICKEDLSFLSRSFERHFNERPYLQHTCYLFLTKTTKEHSRTTSSFNALTRGFIIPKEMQDKETVTRFMECCGQFERIVNDSGLLRIIRLTDEEIIGSNNSAGIIEKYFSMSQEDATCLQDLSLGAGEMKVGDNYLCLHTLSDPEDLPSNVSTDCRYERLSTDRSDCRLSFAAPIGILLTCNHVVNQYLFIDDSAEILRKFEQTAR</sequence>
<dbReference type="EMBL" id="VVYV01000143">
    <property type="protein sequence ID" value="KAA5410114.1"/>
    <property type="molecule type" value="Genomic_DNA"/>
</dbReference>
<feature type="non-terminal residue" evidence="2">
    <location>
        <position position="289"/>
    </location>
</feature>
<feature type="domain" description="TraG N-terminal Bacteroidetes" evidence="1">
    <location>
        <begin position="3"/>
        <end position="55"/>
    </location>
</feature>
<dbReference type="InterPro" id="IPR022509">
    <property type="entry name" value="Conjugation_ATPase_TraG"/>
</dbReference>
<dbReference type="InterPro" id="IPR053155">
    <property type="entry name" value="F-pilin_assembly_TraC"/>
</dbReference>
<proteinExistence type="predicted"/>
<dbReference type="Proteomes" id="UP000448877">
    <property type="component" value="Unassembled WGS sequence"/>
</dbReference>
<dbReference type="NCBIfam" id="TIGR03783">
    <property type="entry name" value="Bac_Flav_CT_G"/>
    <property type="match status" value="1"/>
</dbReference>
<protein>
    <submittedName>
        <fullName evidence="2">TraG family conjugative transposon ATPase</fullName>
    </submittedName>
</protein>
<dbReference type="RefSeq" id="WP_149920873.1">
    <property type="nucleotide sequence ID" value="NZ_VVYV01000143.1"/>
</dbReference>
<dbReference type="PANTHER" id="PTHR38467:SF1">
    <property type="entry name" value="CONJUGATIVE TRANSFER: ASSEMBLY"/>
    <property type="match status" value="1"/>
</dbReference>
<organism evidence="2 3">
    <name type="scientific">Bacteroides cellulosilyticus</name>
    <dbReference type="NCBI Taxonomy" id="246787"/>
    <lineage>
        <taxon>Bacteria</taxon>
        <taxon>Pseudomonadati</taxon>
        <taxon>Bacteroidota</taxon>
        <taxon>Bacteroidia</taxon>
        <taxon>Bacteroidales</taxon>
        <taxon>Bacteroidaceae</taxon>
        <taxon>Bacteroides</taxon>
    </lineage>
</organism>
<dbReference type="AlphaFoldDB" id="A0A642PN94"/>
<comment type="caution">
    <text evidence="2">The sequence shown here is derived from an EMBL/GenBank/DDBJ whole genome shotgun (WGS) entry which is preliminary data.</text>
</comment>
<dbReference type="Pfam" id="PF12991">
    <property type="entry name" value="DUF3875"/>
    <property type="match status" value="1"/>
</dbReference>
<dbReference type="PANTHER" id="PTHR38467">
    <property type="match status" value="1"/>
</dbReference>
<evidence type="ECO:0000313" key="3">
    <source>
        <dbReference type="Proteomes" id="UP000448877"/>
    </source>
</evidence>
<evidence type="ECO:0000259" key="1">
    <source>
        <dbReference type="Pfam" id="PF12991"/>
    </source>
</evidence>
<name>A0A642PN94_9BACE</name>
<evidence type="ECO:0000313" key="2">
    <source>
        <dbReference type="EMBL" id="KAA5410114.1"/>
    </source>
</evidence>